<evidence type="ECO:0000256" key="10">
    <source>
        <dbReference type="ARBA" id="ARBA00047652"/>
    </source>
</evidence>
<evidence type="ECO:0000256" key="3">
    <source>
        <dbReference type="ARBA" id="ARBA00022643"/>
    </source>
</evidence>
<keyword evidence="13 14" id="KW-0862">Zinc</keyword>
<evidence type="ECO:0000256" key="4">
    <source>
        <dbReference type="ARBA" id="ARBA00022694"/>
    </source>
</evidence>
<evidence type="ECO:0000256" key="14">
    <source>
        <dbReference type="RuleBase" id="RU291113"/>
    </source>
</evidence>
<comment type="caution">
    <text evidence="17">The sequence shown here is derived from an EMBL/GenBank/DDBJ whole genome shotgun (WGS) entry which is preliminary data.</text>
</comment>
<comment type="catalytic activity">
    <reaction evidence="9">
        <text>5,6-dihydrouridine(17) in tRNA + NAD(+) = uridine(17) in tRNA + NADH + H(+)</text>
        <dbReference type="Rhea" id="RHEA:53372"/>
        <dbReference type="Rhea" id="RHEA-COMP:13541"/>
        <dbReference type="Rhea" id="RHEA-COMP:13542"/>
        <dbReference type="ChEBI" id="CHEBI:15378"/>
        <dbReference type="ChEBI" id="CHEBI:57540"/>
        <dbReference type="ChEBI" id="CHEBI:57945"/>
        <dbReference type="ChEBI" id="CHEBI:65315"/>
        <dbReference type="ChEBI" id="CHEBI:74443"/>
        <dbReference type="EC" id="1.3.1.88"/>
    </reaction>
    <physiologicalReaction direction="right-to-left" evidence="9">
        <dbReference type="Rhea" id="RHEA:53374"/>
    </physiologicalReaction>
</comment>
<feature type="zinc finger region" description="C3H1-type" evidence="13">
    <location>
        <begin position="492"/>
        <end position="521"/>
    </location>
</feature>
<dbReference type="OrthoDB" id="272303at2759"/>
<dbReference type="InterPro" id="IPR013785">
    <property type="entry name" value="Aldolase_TIM"/>
</dbReference>
<dbReference type="InterPro" id="IPR000571">
    <property type="entry name" value="Znf_CCCH"/>
</dbReference>
<dbReference type="GO" id="GO:0050660">
    <property type="term" value="F:flavin adenine dinucleotide binding"/>
    <property type="evidence" value="ECO:0007669"/>
    <property type="project" value="UniProtKB-UniRule"/>
</dbReference>
<dbReference type="EC" id="1.3.1.-" evidence="14"/>
<dbReference type="PROSITE" id="PS01136">
    <property type="entry name" value="UPF0034"/>
    <property type="match status" value="1"/>
</dbReference>
<accession>A0A9W7E0J2</accession>
<keyword evidence="7" id="KW-0520">NAD</keyword>
<dbReference type="AlphaFoldDB" id="A0A9W7E0J2"/>
<dbReference type="PANTHER" id="PTHR11082:SF5">
    <property type="entry name" value="TRNA-DIHYDROURIDINE(16_17) SYNTHASE [NAD(P)(+)]-LIKE"/>
    <property type="match status" value="1"/>
</dbReference>
<evidence type="ECO:0000256" key="7">
    <source>
        <dbReference type="ARBA" id="ARBA00023027"/>
    </source>
</evidence>
<evidence type="ECO:0000313" key="18">
    <source>
        <dbReference type="Proteomes" id="UP001165082"/>
    </source>
</evidence>
<comment type="catalytic activity">
    <reaction evidence="10">
        <text>5,6-dihydrouridine(16) in tRNA + NADP(+) = uridine(16) in tRNA + NADPH + H(+)</text>
        <dbReference type="Rhea" id="RHEA:53376"/>
        <dbReference type="Rhea" id="RHEA-COMP:13543"/>
        <dbReference type="Rhea" id="RHEA-COMP:13544"/>
        <dbReference type="ChEBI" id="CHEBI:15378"/>
        <dbReference type="ChEBI" id="CHEBI:57783"/>
        <dbReference type="ChEBI" id="CHEBI:58349"/>
        <dbReference type="ChEBI" id="CHEBI:65315"/>
        <dbReference type="ChEBI" id="CHEBI:74443"/>
        <dbReference type="EC" id="1.3.1.88"/>
    </reaction>
    <physiologicalReaction direction="right-to-left" evidence="10">
        <dbReference type="Rhea" id="RHEA:53378"/>
    </physiologicalReaction>
</comment>
<feature type="domain" description="C3H1-type" evidence="16">
    <location>
        <begin position="492"/>
        <end position="521"/>
    </location>
</feature>
<dbReference type="Pfam" id="PF01207">
    <property type="entry name" value="Dus"/>
    <property type="match status" value="1"/>
</dbReference>
<keyword evidence="5" id="KW-0521">NADP</keyword>
<dbReference type="PANTHER" id="PTHR11082">
    <property type="entry name" value="TRNA-DIHYDROURIDINE SYNTHASE"/>
    <property type="match status" value="1"/>
</dbReference>
<evidence type="ECO:0000256" key="15">
    <source>
        <dbReference type="SAM" id="MobiDB-lite"/>
    </source>
</evidence>
<evidence type="ECO:0000256" key="13">
    <source>
        <dbReference type="PROSITE-ProRule" id="PRU00723"/>
    </source>
</evidence>
<comment type="catalytic activity">
    <reaction evidence="12">
        <text>5,6-dihydrouridine(17) in tRNA + NADP(+) = uridine(17) in tRNA + NADPH + H(+)</text>
        <dbReference type="Rhea" id="RHEA:53368"/>
        <dbReference type="Rhea" id="RHEA-COMP:13541"/>
        <dbReference type="Rhea" id="RHEA-COMP:13542"/>
        <dbReference type="ChEBI" id="CHEBI:15378"/>
        <dbReference type="ChEBI" id="CHEBI:57783"/>
        <dbReference type="ChEBI" id="CHEBI:58349"/>
        <dbReference type="ChEBI" id="CHEBI:65315"/>
        <dbReference type="ChEBI" id="CHEBI:74443"/>
        <dbReference type="EC" id="1.3.1.88"/>
    </reaction>
    <physiologicalReaction direction="right-to-left" evidence="12">
        <dbReference type="Rhea" id="RHEA:53370"/>
    </physiologicalReaction>
</comment>
<keyword evidence="13 14" id="KW-0863">Zinc-finger</keyword>
<evidence type="ECO:0000256" key="5">
    <source>
        <dbReference type="ARBA" id="ARBA00022857"/>
    </source>
</evidence>
<dbReference type="EMBL" id="BRXZ01001053">
    <property type="protein sequence ID" value="GMH60875.1"/>
    <property type="molecule type" value="Genomic_DNA"/>
</dbReference>
<dbReference type="PROSITE" id="PS50103">
    <property type="entry name" value="ZF_C3H1"/>
    <property type="match status" value="1"/>
</dbReference>
<evidence type="ECO:0000256" key="2">
    <source>
        <dbReference type="ARBA" id="ARBA00022630"/>
    </source>
</evidence>
<keyword evidence="18" id="KW-1185">Reference proteome</keyword>
<dbReference type="SUPFAM" id="SSF51395">
    <property type="entry name" value="FMN-linked oxidoreductases"/>
    <property type="match status" value="1"/>
</dbReference>
<dbReference type="CDD" id="cd02801">
    <property type="entry name" value="DUS_like_FMN"/>
    <property type="match status" value="1"/>
</dbReference>
<comment type="similarity">
    <text evidence="14">Belongs to the dus family. Dus3 subfamily.</text>
</comment>
<sequence>MDSARSTILSYLSKKGAAKQKKLVKKCKKEGTQESDVLQVLSNLVDEGLVIFNPNDVYSLTPSTNASKRSLEPQSTPQTPLPPSKKNKSTKNLPDVSYILAPMVGASELPFRLLCRKYGATIAYTPMISSARFCLPSESAYRSEQFQTTEADRPLVAHFSANNPQEMAAAAKLVEPKCDAIDLNLGCPQRVAYVGHYGSYLLDDEDRELVLSIVRETVAAVSIPVFVKIRLLDTTEKTITLVEQLREAGAALVAIHARYRASFERTGAGARDGAAMLDQVQVIKQRFPSFPIIANGNIITFDDCKANLELTGAEGVMSAEGILNNPALFVDAIPDPAKRASLKAFASDKFNLALEYLDLLSDHPATMRTVAFHTRRMLKEPLTAYQLIDDVINAGDVEEVRSLVLKCREYQRDPSLFEFDSEKAKKVKEALEKKKHEEGKRKRYEDRMKRKAKREGKPLDHYLNIGAALPTLKTVSSLKALTKDKQLLIWNASHGQHCMVYHLSPGGCPRGRGCAFLHCDIGKSSELVAEDEVAG</sequence>
<protein>
    <recommendedName>
        <fullName evidence="14">tRNA-dihydrouridine(47) synthase [NAD(P)(+)]</fullName>
        <ecNumber evidence="14">1.3.1.-</ecNumber>
    </recommendedName>
    <alternativeName>
        <fullName evidence="14">tRNA-dihydrouridine synthase 3</fullName>
    </alternativeName>
</protein>
<keyword evidence="6 14" id="KW-0560">Oxidoreductase</keyword>
<comment type="cofactor">
    <cofactor evidence="1 14">
        <name>FMN</name>
        <dbReference type="ChEBI" id="CHEBI:58210"/>
    </cofactor>
</comment>
<feature type="compositionally biased region" description="Basic and acidic residues" evidence="15">
    <location>
        <begin position="430"/>
        <end position="448"/>
    </location>
</feature>
<dbReference type="InterPro" id="IPR035587">
    <property type="entry name" value="DUS-like_FMN-bd"/>
</dbReference>
<evidence type="ECO:0000256" key="6">
    <source>
        <dbReference type="ARBA" id="ARBA00023002"/>
    </source>
</evidence>
<gene>
    <name evidence="17" type="ORF">TrRE_jg3908</name>
</gene>
<proteinExistence type="inferred from homology"/>
<evidence type="ECO:0000259" key="16">
    <source>
        <dbReference type="PROSITE" id="PS50103"/>
    </source>
</evidence>
<evidence type="ECO:0000256" key="9">
    <source>
        <dbReference type="ARBA" id="ARBA00047287"/>
    </source>
</evidence>
<comment type="catalytic activity">
    <reaction evidence="11">
        <text>5,6-dihydrouridine(16) in tRNA + NAD(+) = uridine(16) in tRNA + NADH + H(+)</text>
        <dbReference type="Rhea" id="RHEA:53380"/>
        <dbReference type="Rhea" id="RHEA-COMP:13543"/>
        <dbReference type="Rhea" id="RHEA-COMP:13544"/>
        <dbReference type="ChEBI" id="CHEBI:15378"/>
        <dbReference type="ChEBI" id="CHEBI:57540"/>
        <dbReference type="ChEBI" id="CHEBI:57945"/>
        <dbReference type="ChEBI" id="CHEBI:65315"/>
        <dbReference type="ChEBI" id="CHEBI:74443"/>
        <dbReference type="EC" id="1.3.1.88"/>
    </reaction>
    <physiologicalReaction direction="right-to-left" evidence="11">
        <dbReference type="Rhea" id="RHEA:53382"/>
    </physiologicalReaction>
</comment>
<keyword evidence="3 14" id="KW-0288">FMN</keyword>
<keyword evidence="2 14" id="KW-0285">Flavoprotein</keyword>
<organism evidence="17 18">
    <name type="scientific">Triparma retinervis</name>
    <dbReference type="NCBI Taxonomy" id="2557542"/>
    <lineage>
        <taxon>Eukaryota</taxon>
        <taxon>Sar</taxon>
        <taxon>Stramenopiles</taxon>
        <taxon>Ochrophyta</taxon>
        <taxon>Bolidophyceae</taxon>
        <taxon>Parmales</taxon>
        <taxon>Triparmaceae</taxon>
        <taxon>Triparma</taxon>
    </lineage>
</organism>
<evidence type="ECO:0000313" key="17">
    <source>
        <dbReference type="EMBL" id="GMH60875.1"/>
    </source>
</evidence>
<evidence type="ECO:0000256" key="8">
    <source>
        <dbReference type="ARBA" id="ARBA00038313"/>
    </source>
</evidence>
<dbReference type="GO" id="GO:0017150">
    <property type="term" value="F:tRNA dihydrouridine synthase activity"/>
    <property type="evidence" value="ECO:0007669"/>
    <property type="project" value="UniProtKB-UniRule"/>
</dbReference>
<evidence type="ECO:0000256" key="12">
    <source>
        <dbReference type="ARBA" id="ARBA00049467"/>
    </source>
</evidence>
<name>A0A9W7E0J2_9STRA</name>
<evidence type="ECO:0000256" key="11">
    <source>
        <dbReference type="ARBA" id="ARBA00048934"/>
    </source>
</evidence>
<dbReference type="GO" id="GO:0008270">
    <property type="term" value="F:zinc ion binding"/>
    <property type="evidence" value="ECO:0007669"/>
    <property type="project" value="UniProtKB-KW"/>
</dbReference>
<reference evidence="17" key="1">
    <citation type="submission" date="2022-07" db="EMBL/GenBank/DDBJ databases">
        <title>Genome analysis of Parmales, a sister group of diatoms, reveals the evolutionary specialization of diatoms from phago-mixotrophs to photoautotrophs.</title>
        <authorList>
            <person name="Ban H."/>
            <person name="Sato S."/>
            <person name="Yoshikawa S."/>
            <person name="Kazumasa Y."/>
            <person name="Nakamura Y."/>
            <person name="Ichinomiya M."/>
            <person name="Saitoh K."/>
            <person name="Sato N."/>
            <person name="Blanc-Mathieu R."/>
            <person name="Endo H."/>
            <person name="Kuwata A."/>
            <person name="Ogata H."/>
        </authorList>
    </citation>
    <scope>NUCLEOTIDE SEQUENCE</scope>
</reference>
<keyword evidence="13 14" id="KW-0479">Metal-binding</keyword>
<evidence type="ECO:0000256" key="1">
    <source>
        <dbReference type="ARBA" id="ARBA00001917"/>
    </source>
</evidence>
<dbReference type="InterPro" id="IPR018517">
    <property type="entry name" value="tRNA_hU_synthase_CS"/>
</dbReference>
<comment type="similarity">
    <text evidence="8">Belongs to the Dus family. Dus1 subfamily.</text>
</comment>
<dbReference type="Proteomes" id="UP001165082">
    <property type="component" value="Unassembled WGS sequence"/>
</dbReference>
<keyword evidence="4 14" id="KW-0819">tRNA processing</keyword>
<feature type="region of interest" description="Disordered" evidence="15">
    <location>
        <begin position="430"/>
        <end position="451"/>
    </location>
</feature>
<feature type="region of interest" description="Disordered" evidence="15">
    <location>
        <begin position="62"/>
        <end position="92"/>
    </location>
</feature>
<dbReference type="Gene3D" id="3.20.20.70">
    <property type="entry name" value="Aldolase class I"/>
    <property type="match status" value="1"/>
</dbReference>